<organism evidence="3 4">
    <name type="scientific">Byssothecium circinans</name>
    <dbReference type="NCBI Taxonomy" id="147558"/>
    <lineage>
        <taxon>Eukaryota</taxon>
        <taxon>Fungi</taxon>
        <taxon>Dikarya</taxon>
        <taxon>Ascomycota</taxon>
        <taxon>Pezizomycotina</taxon>
        <taxon>Dothideomycetes</taxon>
        <taxon>Pleosporomycetidae</taxon>
        <taxon>Pleosporales</taxon>
        <taxon>Massarineae</taxon>
        <taxon>Massarinaceae</taxon>
        <taxon>Byssothecium</taxon>
    </lineage>
</organism>
<feature type="domain" description="Carboxylesterase type B" evidence="2">
    <location>
        <begin position="34"/>
        <end position="494"/>
    </location>
</feature>
<dbReference type="InterPro" id="IPR050309">
    <property type="entry name" value="Type-B_Carboxylest/Lipase"/>
</dbReference>
<dbReference type="SUPFAM" id="SSF53474">
    <property type="entry name" value="alpha/beta-Hydrolases"/>
    <property type="match status" value="1"/>
</dbReference>
<keyword evidence="3" id="KW-0378">Hydrolase</keyword>
<sequence>MKQSSPLRLLLTAGACFAPLAHAVDTLVDIGSLQLQGAVIDPQLGVSAWKGVPYGAPPVGKLRFAAPQDPTVTGLINATRVGATCPPSRPDDWTVSNPNSRFHIAEDCLYLSVHAPTAARVDSKLPVVVFFQGGGFASQSSANWDPTDIVADGQVVFVQFSYRVGLYRFLNGAAVKEGGGDVNAGLRDQIKVLEWVQKNIAQFGGDPDQVVLDGKLFAGGIMESGGWVTMRTPEQGEEQYQRLLEDKGCANATNGLDCLRALNESTIRSSNCWFNPNIDGTLYTDSLVNLFEQGKYTKVPTIMGTCADEGTKYNAPETLNTTTEALAWVADKDPSLSNASISVLNDVYIKPPQPAFPGKSLYWRHAAVAISDIGTHCITRNIQNALARDGVPTYNYKYAVQDPADEAAGYGAWHTVNAYAFWGTNRTDGDEPKSYFTTNKPIISIVRSYWTSFIRNLNPNTDRVEAAVEWVPYGGADSHERLFIQTNNTKMERMSPAQALRCDDVRPMSENLGKPANKGEVTELDAGLAARLNGTSESTALEGKRHVRNFARYY</sequence>
<dbReference type="AlphaFoldDB" id="A0A6A5TJL9"/>
<dbReference type="OrthoDB" id="408631at2759"/>
<gene>
    <name evidence="3" type="ORF">CC80DRAFT_597656</name>
</gene>
<evidence type="ECO:0000256" key="1">
    <source>
        <dbReference type="SAM" id="SignalP"/>
    </source>
</evidence>
<dbReference type="Gene3D" id="3.40.50.1820">
    <property type="entry name" value="alpha/beta hydrolase"/>
    <property type="match status" value="2"/>
</dbReference>
<dbReference type="Proteomes" id="UP000800035">
    <property type="component" value="Unassembled WGS sequence"/>
</dbReference>
<dbReference type="PANTHER" id="PTHR11559">
    <property type="entry name" value="CARBOXYLESTERASE"/>
    <property type="match status" value="1"/>
</dbReference>
<dbReference type="InterPro" id="IPR002018">
    <property type="entry name" value="CarbesteraseB"/>
</dbReference>
<name>A0A6A5TJL9_9PLEO</name>
<evidence type="ECO:0000313" key="4">
    <source>
        <dbReference type="Proteomes" id="UP000800035"/>
    </source>
</evidence>
<proteinExistence type="predicted"/>
<keyword evidence="4" id="KW-1185">Reference proteome</keyword>
<reference evidence="3" key="1">
    <citation type="journal article" date="2020" name="Stud. Mycol.">
        <title>101 Dothideomycetes genomes: a test case for predicting lifestyles and emergence of pathogens.</title>
        <authorList>
            <person name="Haridas S."/>
            <person name="Albert R."/>
            <person name="Binder M."/>
            <person name="Bloem J."/>
            <person name="Labutti K."/>
            <person name="Salamov A."/>
            <person name="Andreopoulos B."/>
            <person name="Baker S."/>
            <person name="Barry K."/>
            <person name="Bills G."/>
            <person name="Bluhm B."/>
            <person name="Cannon C."/>
            <person name="Castanera R."/>
            <person name="Culley D."/>
            <person name="Daum C."/>
            <person name="Ezra D."/>
            <person name="Gonzalez J."/>
            <person name="Henrissat B."/>
            <person name="Kuo A."/>
            <person name="Liang C."/>
            <person name="Lipzen A."/>
            <person name="Lutzoni F."/>
            <person name="Magnuson J."/>
            <person name="Mondo S."/>
            <person name="Nolan M."/>
            <person name="Ohm R."/>
            <person name="Pangilinan J."/>
            <person name="Park H.-J."/>
            <person name="Ramirez L."/>
            <person name="Alfaro M."/>
            <person name="Sun H."/>
            <person name="Tritt A."/>
            <person name="Yoshinaga Y."/>
            <person name="Zwiers L.-H."/>
            <person name="Turgeon B."/>
            <person name="Goodwin S."/>
            <person name="Spatafora J."/>
            <person name="Crous P."/>
            <person name="Grigoriev I."/>
        </authorList>
    </citation>
    <scope>NUCLEOTIDE SEQUENCE</scope>
    <source>
        <strain evidence="3">CBS 675.92</strain>
    </source>
</reference>
<dbReference type="EMBL" id="ML977020">
    <property type="protein sequence ID" value="KAF1951006.1"/>
    <property type="molecule type" value="Genomic_DNA"/>
</dbReference>
<evidence type="ECO:0000259" key="2">
    <source>
        <dbReference type="Pfam" id="PF00135"/>
    </source>
</evidence>
<accession>A0A6A5TJL9</accession>
<dbReference type="Pfam" id="PF00135">
    <property type="entry name" value="COesterase"/>
    <property type="match status" value="1"/>
</dbReference>
<feature type="signal peptide" evidence="1">
    <location>
        <begin position="1"/>
        <end position="23"/>
    </location>
</feature>
<feature type="chain" id="PRO_5025600809" evidence="1">
    <location>
        <begin position="24"/>
        <end position="554"/>
    </location>
</feature>
<dbReference type="GO" id="GO:0016787">
    <property type="term" value="F:hydrolase activity"/>
    <property type="evidence" value="ECO:0007669"/>
    <property type="project" value="UniProtKB-KW"/>
</dbReference>
<evidence type="ECO:0000313" key="3">
    <source>
        <dbReference type="EMBL" id="KAF1951006.1"/>
    </source>
</evidence>
<protein>
    <submittedName>
        <fullName evidence="3">Alpha/beta-hydrolase</fullName>
    </submittedName>
</protein>
<dbReference type="InterPro" id="IPR029058">
    <property type="entry name" value="AB_hydrolase_fold"/>
</dbReference>
<keyword evidence="1" id="KW-0732">Signal</keyword>